<gene>
    <name evidence="2" type="ORF">AC230_29195</name>
</gene>
<protein>
    <submittedName>
        <fullName evidence="2">Uncharacterized protein</fullName>
    </submittedName>
</protein>
<evidence type="ECO:0000313" key="2">
    <source>
        <dbReference type="EMBL" id="KNB49346.1"/>
    </source>
</evidence>
<dbReference type="Proteomes" id="UP000037288">
    <property type="component" value="Unassembled WGS sequence"/>
</dbReference>
<accession>A0A0K9X8B9</accession>
<feature type="region of interest" description="Disordered" evidence="1">
    <location>
        <begin position="194"/>
        <end position="222"/>
    </location>
</feature>
<keyword evidence="3" id="KW-1185">Reference proteome</keyword>
<evidence type="ECO:0000313" key="3">
    <source>
        <dbReference type="Proteomes" id="UP000037288"/>
    </source>
</evidence>
<reference evidence="3" key="1">
    <citation type="submission" date="2015-07" db="EMBL/GenBank/DDBJ databases">
        <title>Draft genome sequence of Streptomyces sp. CMAA 1322, a bacterium isolated from Caatinga biome, from dry forest semiarid of Brazil.</title>
        <authorList>
            <person name="Santos S.N."/>
            <person name="Gacesa R."/>
            <person name="Taketani R.G."/>
            <person name="Long P.F."/>
            <person name="Melo I.S."/>
        </authorList>
    </citation>
    <scope>NUCLEOTIDE SEQUENCE [LARGE SCALE GENOMIC DNA]</scope>
    <source>
        <strain evidence="3">CMAA 1322</strain>
    </source>
</reference>
<proteinExistence type="predicted"/>
<dbReference type="AlphaFoldDB" id="A0A0K9X8B9"/>
<name>A0A0K9X8B9_9ACTN</name>
<organism evidence="2 3">
    <name type="scientific">Streptomyces caatingaensis</name>
    <dbReference type="NCBI Taxonomy" id="1678637"/>
    <lineage>
        <taxon>Bacteria</taxon>
        <taxon>Bacillati</taxon>
        <taxon>Actinomycetota</taxon>
        <taxon>Actinomycetes</taxon>
        <taxon>Kitasatosporales</taxon>
        <taxon>Streptomycetaceae</taxon>
        <taxon>Streptomyces</taxon>
    </lineage>
</organism>
<dbReference type="PATRIC" id="fig|1678637.3.peg.6225"/>
<comment type="caution">
    <text evidence="2">The sequence shown here is derived from an EMBL/GenBank/DDBJ whole genome shotgun (WGS) entry which is preliminary data.</text>
</comment>
<evidence type="ECO:0000256" key="1">
    <source>
        <dbReference type="SAM" id="MobiDB-lite"/>
    </source>
</evidence>
<dbReference type="EMBL" id="LFXA01000018">
    <property type="protein sequence ID" value="KNB49346.1"/>
    <property type="molecule type" value="Genomic_DNA"/>
</dbReference>
<sequence length="222" mass="24165">MPYMTGRTKTLLISTTALAGAAALVMGVVSFARWAKTVWEGDPYPLARPAATATRLDGHTQSVYDALGLPRARLDDDWAGRGVEAEGYACPRQGLRHLPDNLNDNPPAAPHVVDVREEWALKDVPRAEAGPALERVRQRLTRQGWKVTKFDAATPGHELWLTLDHPATGDTLQIQTNPGNRLMISAHAACARYPSDTDLDSSGRPALPTHRAPAQLRTAARE</sequence>